<accession>A0A1I7RYJ9</accession>
<dbReference type="OrthoDB" id="408373at2759"/>
<protein>
    <submittedName>
        <fullName evidence="1">(pine wood nematode) hypothetical protein</fullName>
    </submittedName>
</protein>
<dbReference type="Gene3D" id="3.40.50.1000">
    <property type="entry name" value="HAD superfamily/HAD-like"/>
    <property type="match status" value="1"/>
</dbReference>
<dbReference type="Proteomes" id="UP000659654">
    <property type="component" value="Unassembled WGS sequence"/>
</dbReference>
<sequence>MGGVYLRFKAPEKMDKMLKTLPSEVLREIRRYEIGDITFPQLIANFGGTLPGMKPGGKTADILGDKDENIITAIEKLRDHGGLTIGLLSNVGFSDENFSETDVSRVDKGHFDVIVESCRVNLRKPDPRIFVLTAEKVGVTPEECVFLDDLWANCKSAEACGMTAIEVVRGDSKSAVKKLERLLGKELL</sequence>
<dbReference type="Proteomes" id="UP000095284">
    <property type="component" value="Unplaced"/>
</dbReference>
<dbReference type="Pfam" id="PF00702">
    <property type="entry name" value="Hydrolase"/>
    <property type="match status" value="1"/>
</dbReference>
<dbReference type="eggNOG" id="KOG3085">
    <property type="taxonomic scope" value="Eukaryota"/>
</dbReference>
<dbReference type="InterPro" id="IPR006439">
    <property type="entry name" value="HAD-SF_hydro_IA"/>
</dbReference>
<proteinExistence type="predicted"/>
<reference evidence="4" key="1">
    <citation type="submission" date="2016-11" db="UniProtKB">
        <authorList>
            <consortium name="WormBaseParasite"/>
        </authorList>
    </citation>
    <scope>IDENTIFICATION</scope>
</reference>
<keyword evidence="3" id="KW-1185">Reference proteome</keyword>
<dbReference type="EMBL" id="CAJFDI010000002">
    <property type="protein sequence ID" value="CAD5213456.1"/>
    <property type="molecule type" value="Genomic_DNA"/>
</dbReference>
<dbReference type="PANTHER" id="PTHR47829:SF1">
    <property type="entry name" value="HAD FAMILY PHOSPHATASE"/>
    <property type="match status" value="1"/>
</dbReference>
<dbReference type="PANTHER" id="PTHR47829">
    <property type="entry name" value="HYDROLASE, PUTATIVE (AFU_ORTHOLOGUE AFUA_1G12880)-RELATED"/>
    <property type="match status" value="1"/>
</dbReference>
<dbReference type="SUPFAM" id="SSF56784">
    <property type="entry name" value="HAD-like"/>
    <property type="match status" value="1"/>
</dbReference>
<dbReference type="InterPro" id="IPR052898">
    <property type="entry name" value="ACAD10-like"/>
</dbReference>
<dbReference type="EMBL" id="CAJFCV020000002">
    <property type="protein sequence ID" value="CAG9092603.1"/>
    <property type="molecule type" value="Genomic_DNA"/>
</dbReference>
<reference evidence="1" key="2">
    <citation type="submission" date="2020-09" db="EMBL/GenBank/DDBJ databases">
        <authorList>
            <person name="Kikuchi T."/>
        </authorList>
    </citation>
    <scope>NUCLEOTIDE SEQUENCE</scope>
    <source>
        <strain evidence="1">Ka4C1</strain>
    </source>
</reference>
<evidence type="ECO:0000313" key="3">
    <source>
        <dbReference type="Proteomes" id="UP000659654"/>
    </source>
</evidence>
<name>A0A1I7RYJ9_BURXY</name>
<dbReference type="WBParaSite" id="BXY_0581600.1">
    <property type="protein sequence ID" value="BXY_0581600.1"/>
    <property type="gene ID" value="BXY_0581600"/>
</dbReference>
<dbReference type="SMR" id="A0A1I7RYJ9"/>
<dbReference type="Proteomes" id="UP000582659">
    <property type="component" value="Unassembled WGS sequence"/>
</dbReference>
<organism evidence="2 4">
    <name type="scientific">Bursaphelenchus xylophilus</name>
    <name type="common">Pinewood nematode worm</name>
    <name type="synonym">Aphelenchoides xylophilus</name>
    <dbReference type="NCBI Taxonomy" id="6326"/>
    <lineage>
        <taxon>Eukaryota</taxon>
        <taxon>Metazoa</taxon>
        <taxon>Ecdysozoa</taxon>
        <taxon>Nematoda</taxon>
        <taxon>Chromadorea</taxon>
        <taxon>Rhabditida</taxon>
        <taxon>Tylenchina</taxon>
        <taxon>Tylenchomorpha</taxon>
        <taxon>Aphelenchoidea</taxon>
        <taxon>Aphelenchoididae</taxon>
        <taxon>Bursaphelenchus</taxon>
    </lineage>
</organism>
<evidence type="ECO:0000313" key="2">
    <source>
        <dbReference type="Proteomes" id="UP000095284"/>
    </source>
</evidence>
<gene>
    <name evidence="1" type="ORF">BXYJ_LOCUS3039</name>
</gene>
<evidence type="ECO:0000313" key="1">
    <source>
        <dbReference type="EMBL" id="CAD5213456.1"/>
    </source>
</evidence>
<evidence type="ECO:0000313" key="4">
    <source>
        <dbReference type="WBParaSite" id="BXY_0581600.1"/>
    </source>
</evidence>
<dbReference type="PRINTS" id="PR00413">
    <property type="entry name" value="HADHALOGNASE"/>
</dbReference>
<dbReference type="AlphaFoldDB" id="A0A1I7RYJ9"/>
<dbReference type="InterPro" id="IPR036412">
    <property type="entry name" value="HAD-like_sf"/>
</dbReference>
<dbReference type="InterPro" id="IPR023214">
    <property type="entry name" value="HAD_sf"/>
</dbReference>
<dbReference type="NCBIfam" id="TIGR01509">
    <property type="entry name" value="HAD-SF-IA-v3"/>
    <property type="match status" value="1"/>
</dbReference>